<dbReference type="VEuPathDB" id="FungiDB:AMAG_04904"/>
<dbReference type="Gene3D" id="3.30.170.10">
    <property type="entry name" value="Cyclin-dependent kinase, regulatory subunit"/>
    <property type="match status" value="1"/>
</dbReference>
<dbReference type="SMART" id="SM01084">
    <property type="entry name" value="CKS"/>
    <property type="match status" value="1"/>
</dbReference>
<dbReference type="Proteomes" id="UP000054350">
    <property type="component" value="Unassembled WGS sequence"/>
</dbReference>
<keyword evidence="3 4" id="KW-0131">Cell cycle</keyword>
<dbReference type="EMBL" id="GG745332">
    <property type="protein sequence ID" value="KNE58084.1"/>
    <property type="molecule type" value="Genomic_DNA"/>
</dbReference>
<evidence type="ECO:0000256" key="5">
    <source>
        <dbReference type="SAM" id="MobiDB-lite"/>
    </source>
</evidence>
<dbReference type="InterPro" id="IPR036858">
    <property type="entry name" value="Cyclin-dep_kinase_reg-sub_sf"/>
</dbReference>
<feature type="compositionally biased region" description="Basic and acidic residues" evidence="5">
    <location>
        <begin position="96"/>
        <end position="106"/>
    </location>
</feature>
<evidence type="ECO:0000256" key="2">
    <source>
        <dbReference type="ARBA" id="ARBA00022618"/>
    </source>
</evidence>
<dbReference type="GO" id="GO:0016538">
    <property type="term" value="F:cyclin-dependent protein serine/threonine kinase regulator activity"/>
    <property type="evidence" value="ECO:0007669"/>
    <property type="project" value="InterPro"/>
</dbReference>
<reference evidence="7" key="2">
    <citation type="submission" date="2009-11" db="EMBL/GenBank/DDBJ databases">
        <title>The Genome Sequence of Allomyces macrogynus strain ATCC 38327.</title>
        <authorList>
            <consortium name="The Broad Institute Genome Sequencing Platform"/>
            <person name="Russ C."/>
            <person name="Cuomo C."/>
            <person name="Shea T."/>
            <person name="Young S.K."/>
            <person name="Zeng Q."/>
            <person name="Koehrsen M."/>
            <person name="Haas B."/>
            <person name="Borodovsky M."/>
            <person name="Guigo R."/>
            <person name="Alvarado L."/>
            <person name="Berlin A."/>
            <person name="Borenstein D."/>
            <person name="Chen Z."/>
            <person name="Engels R."/>
            <person name="Freedman E."/>
            <person name="Gellesch M."/>
            <person name="Goldberg J."/>
            <person name="Griggs A."/>
            <person name="Gujja S."/>
            <person name="Heiman D."/>
            <person name="Hepburn T."/>
            <person name="Howarth C."/>
            <person name="Jen D."/>
            <person name="Larson L."/>
            <person name="Lewis B."/>
            <person name="Mehta T."/>
            <person name="Park D."/>
            <person name="Pearson M."/>
            <person name="Roberts A."/>
            <person name="Saif S."/>
            <person name="Shenoy N."/>
            <person name="Sisk P."/>
            <person name="Stolte C."/>
            <person name="Sykes S."/>
            <person name="Walk T."/>
            <person name="White J."/>
            <person name="Yandava C."/>
            <person name="Burger G."/>
            <person name="Gray M.W."/>
            <person name="Holland P.W.H."/>
            <person name="King N."/>
            <person name="Lang F.B.F."/>
            <person name="Roger A.J."/>
            <person name="Ruiz-Trillo I."/>
            <person name="Lander E."/>
            <person name="Nusbaum C."/>
        </authorList>
    </citation>
    <scope>NUCLEOTIDE SEQUENCE [LARGE SCALE GENOMIC DNA]</scope>
    <source>
        <strain evidence="7">ATCC 38327</strain>
    </source>
</reference>
<dbReference type="AlphaFoldDB" id="A0A0L0S6Y2"/>
<evidence type="ECO:0000313" key="7">
    <source>
        <dbReference type="Proteomes" id="UP000054350"/>
    </source>
</evidence>
<comment type="similarity">
    <text evidence="1 4">Belongs to the CKS family.</text>
</comment>
<name>A0A0L0S6Y2_ALLM3</name>
<dbReference type="PRINTS" id="PR00296">
    <property type="entry name" value="CYCLINKINASE"/>
</dbReference>
<dbReference type="STRING" id="578462.A0A0L0S6Y2"/>
<dbReference type="InterPro" id="IPR000789">
    <property type="entry name" value="Cyclin-dep_kinase_reg-sub"/>
</dbReference>
<evidence type="ECO:0000256" key="3">
    <source>
        <dbReference type="ARBA" id="ARBA00023306"/>
    </source>
</evidence>
<comment type="function">
    <text evidence="4">Binds to the catalytic subunit of the cyclin dependent kinases and is essential for their biological function.</text>
</comment>
<dbReference type="OrthoDB" id="440676at2759"/>
<dbReference type="FunFam" id="3.30.170.10:FF:000005">
    <property type="entry name" value="Cyclin-dependent kinases regulatory subunit"/>
    <property type="match status" value="1"/>
</dbReference>
<sequence>MDTDKSSEYARRKQLDIMKYSEKINYSPRYADDEWEYRHVTLPRELVKYVPADRLMEEDEWRALGVQQSLGWEHYLIHKPEPHVLLFRREKDYQLKYPDGKPKDTNKGASRLGGLVG</sequence>
<accession>A0A0L0S6Y2</accession>
<reference evidence="6 7" key="1">
    <citation type="submission" date="2009-11" db="EMBL/GenBank/DDBJ databases">
        <title>Annotation of Allomyces macrogynus ATCC 38327.</title>
        <authorList>
            <consortium name="The Broad Institute Genome Sequencing Platform"/>
            <person name="Russ C."/>
            <person name="Cuomo C."/>
            <person name="Burger G."/>
            <person name="Gray M.W."/>
            <person name="Holland P.W.H."/>
            <person name="King N."/>
            <person name="Lang F.B.F."/>
            <person name="Roger A.J."/>
            <person name="Ruiz-Trillo I."/>
            <person name="Young S.K."/>
            <person name="Zeng Q."/>
            <person name="Gargeya S."/>
            <person name="Fitzgerald M."/>
            <person name="Haas B."/>
            <person name="Abouelleil A."/>
            <person name="Alvarado L."/>
            <person name="Arachchi H.M."/>
            <person name="Berlin A."/>
            <person name="Chapman S.B."/>
            <person name="Gearin G."/>
            <person name="Goldberg J."/>
            <person name="Griggs A."/>
            <person name="Gujja S."/>
            <person name="Hansen M."/>
            <person name="Heiman D."/>
            <person name="Howarth C."/>
            <person name="Larimer J."/>
            <person name="Lui A."/>
            <person name="MacDonald P.J.P."/>
            <person name="McCowen C."/>
            <person name="Montmayeur A."/>
            <person name="Murphy C."/>
            <person name="Neiman D."/>
            <person name="Pearson M."/>
            <person name="Priest M."/>
            <person name="Roberts A."/>
            <person name="Saif S."/>
            <person name="Shea T."/>
            <person name="Sisk P."/>
            <person name="Stolte C."/>
            <person name="Sykes S."/>
            <person name="Wortman J."/>
            <person name="Nusbaum C."/>
            <person name="Birren B."/>
        </authorList>
    </citation>
    <scope>NUCLEOTIDE SEQUENCE [LARGE SCALE GENOMIC DNA]</scope>
    <source>
        <strain evidence="6 7">ATCC 38327</strain>
    </source>
</reference>
<dbReference type="PROSITE" id="PS00945">
    <property type="entry name" value="CKS_2"/>
    <property type="match status" value="1"/>
</dbReference>
<proteinExistence type="inferred from homology"/>
<dbReference type="PANTHER" id="PTHR23415">
    <property type="entry name" value="CYCLIN-DEPENDENT KINASES REGULATORY SUBUNIT/60S RIBOSOME SUBUNIT BIOGENESIS PROTEIN NIP7"/>
    <property type="match status" value="1"/>
</dbReference>
<dbReference type="GO" id="GO:0051301">
    <property type="term" value="P:cell division"/>
    <property type="evidence" value="ECO:0007669"/>
    <property type="project" value="UniProtKB-UniRule"/>
</dbReference>
<organism evidence="6 7">
    <name type="scientific">Allomyces macrogynus (strain ATCC 38327)</name>
    <name type="common">Allomyces javanicus var. macrogynus</name>
    <dbReference type="NCBI Taxonomy" id="578462"/>
    <lineage>
        <taxon>Eukaryota</taxon>
        <taxon>Fungi</taxon>
        <taxon>Fungi incertae sedis</taxon>
        <taxon>Blastocladiomycota</taxon>
        <taxon>Blastocladiomycetes</taxon>
        <taxon>Blastocladiales</taxon>
        <taxon>Blastocladiaceae</taxon>
        <taxon>Allomyces</taxon>
    </lineage>
</organism>
<dbReference type="Pfam" id="PF01111">
    <property type="entry name" value="CKS"/>
    <property type="match status" value="1"/>
</dbReference>
<evidence type="ECO:0000313" key="6">
    <source>
        <dbReference type="EMBL" id="KNE58084.1"/>
    </source>
</evidence>
<dbReference type="eggNOG" id="KOG3484">
    <property type="taxonomic scope" value="Eukaryota"/>
</dbReference>
<gene>
    <name evidence="6" type="ORF">AMAG_04904</name>
</gene>
<evidence type="ECO:0000256" key="1">
    <source>
        <dbReference type="ARBA" id="ARBA00007782"/>
    </source>
</evidence>
<dbReference type="SUPFAM" id="SSF55637">
    <property type="entry name" value="Cell cycle regulatory proteins"/>
    <property type="match status" value="1"/>
</dbReference>
<evidence type="ECO:0000256" key="4">
    <source>
        <dbReference type="RuleBase" id="RU311113"/>
    </source>
</evidence>
<keyword evidence="7" id="KW-1185">Reference proteome</keyword>
<keyword evidence="2 4" id="KW-0132">Cell division</keyword>
<feature type="region of interest" description="Disordered" evidence="5">
    <location>
        <begin position="96"/>
        <end position="117"/>
    </location>
</feature>
<dbReference type="OMA" id="MSENEWR"/>
<protein>
    <recommendedName>
        <fullName evidence="4">Cyclin-dependent kinases regulatory subunit</fullName>
    </recommendedName>
</protein>